<dbReference type="GO" id="GO:0003995">
    <property type="term" value="F:acyl-CoA dehydrogenase activity"/>
    <property type="evidence" value="ECO:0007669"/>
    <property type="project" value="InterPro"/>
</dbReference>
<dbReference type="GO" id="GO:0050660">
    <property type="term" value="F:flavin adenine dinucleotide binding"/>
    <property type="evidence" value="ECO:0007669"/>
    <property type="project" value="InterPro"/>
</dbReference>
<evidence type="ECO:0000259" key="12">
    <source>
        <dbReference type="Pfam" id="PF02770"/>
    </source>
</evidence>
<dbReference type="FunFam" id="1.20.140.10:FF:000001">
    <property type="entry name" value="Acyl-CoA dehydrogenase"/>
    <property type="match status" value="1"/>
</dbReference>
<evidence type="ECO:0000256" key="9">
    <source>
        <dbReference type="ARBA" id="ARBA00042660"/>
    </source>
</evidence>
<dbReference type="Gene3D" id="2.40.110.10">
    <property type="entry name" value="Butyryl-CoA Dehydrogenase, subunit A, domain 2"/>
    <property type="match status" value="1"/>
</dbReference>
<dbReference type="FunFam" id="1.10.540.10:FF:000026">
    <property type="entry name" value="Acyl-CoA dehydrogenase medium chain"/>
    <property type="match status" value="1"/>
</dbReference>
<dbReference type="InterPro" id="IPR050741">
    <property type="entry name" value="Acyl-CoA_dehydrogenase"/>
</dbReference>
<evidence type="ECO:0000256" key="5">
    <source>
        <dbReference type="ARBA" id="ARBA00022827"/>
    </source>
</evidence>
<dbReference type="PROSITE" id="PS00072">
    <property type="entry name" value="ACYL_COA_DH_1"/>
    <property type="match status" value="1"/>
</dbReference>
<dbReference type="InterPro" id="IPR046373">
    <property type="entry name" value="Acyl-CoA_Oxase/DH_mid-dom_sf"/>
</dbReference>
<evidence type="ECO:0000256" key="8">
    <source>
        <dbReference type="ARBA" id="ARBA00040394"/>
    </source>
</evidence>
<dbReference type="FunFam" id="2.40.110.10:FF:000002">
    <property type="entry name" value="Acyl-CoA dehydrogenase fadE12"/>
    <property type="match status" value="1"/>
</dbReference>
<evidence type="ECO:0000256" key="3">
    <source>
        <dbReference type="ARBA" id="ARBA00009347"/>
    </source>
</evidence>
<proteinExistence type="inferred from homology"/>
<comment type="cofactor">
    <cofactor evidence="1 10">
        <name>FAD</name>
        <dbReference type="ChEBI" id="CHEBI:57692"/>
    </cofactor>
</comment>
<evidence type="ECO:0000256" key="1">
    <source>
        <dbReference type="ARBA" id="ARBA00001974"/>
    </source>
</evidence>
<dbReference type="OrthoDB" id="9775090at2"/>
<evidence type="ECO:0000256" key="2">
    <source>
        <dbReference type="ARBA" id="ARBA00005102"/>
    </source>
</evidence>
<dbReference type="Pfam" id="PF00441">
    <property type="entry name" value="Acyl-CoA_dh_1"/>
    <property type="match status" value="1"/>
</dbReference>
<keyword evidence="6 10" id="KW-0560">Oxidoreductase</keyword>
<comment type="similarity">
    <text evidence="3 10">Belongs to the acyl-CoA dehydrogenase family.</text>
</comment>
<dbReference type="InterPro" id="IPR006091">
    <property type="entry name" value="Acyl-CoA_Oxase/DH_mid-dom"/>
</dbReference>
<reference evidence="15" key="1">
    <citation type="submission" date="2016-10" db="EMBL/GenBank/DDBJ databases">
        <authorList>
            <person name="Varghese N."/>
            <person name="Submissions S."/>
        </authorList>
    </citation>
    <scope>NUCLEOTIDE SEQUENCE [LARGE SCALE GENOMIC DNA]</scope>
    <source>
        <strain evidence="15">DSM 21857</strain>
    </source>
</reference>
<dbReference type="GO" id="GO:0005737">
    <property type="term" value="C:cytoplasm"/>
    <property type="evidence" value="ECO:0007669"/>
    <property type="project" value="TreeGrafter"/>
</dbReference>
<dbReference type="PANTHER" id="PTHR48083">
    <property type="entry name" value="MEDIUM-CHAIN SPECIFIC ACYL-COA DEHYDROGENASE, MITOCHONDRIAL-RELATED"/>
    <property type="match status" value="1"/>
</dbReference>
<dbReference type="InterPro" id="IPR009100">
    <property type="entry name" value="AcylCoA_DH/oxidase_NM_dom_sf"/>
</dbReference>
<keyword evidence="15" id="KW-1185">Reference proteome</keyword>
<dbReference type="Pfam" id="PF02771">
    <property type="entry name" value="Acyl-CoA_dh_N"/>
    <property type="match status" value="1"/>
</dbReference>
<gene>
    <name evidence="14" type="ORF">SAMN03080618_00077</name>
</gene>
<keyword evidence="4 10" id="KW-0285">Flavoprotein</keyword>
<dbReference type="InterPro" id="IPR036250">
    <property type="entry name" value="AcylCo_DH-like_C"/>
</dbReference>
<dbReference type="AlphaFoldDB" id="A0A1I3HA91"/>
<dbReference type="RefSeq" id="WP_091517426.1">
    <property type="nucleotide sequence ID" value="NZ_FORF01000001.1"/>
</dbReference>
<feature type="domain" description="Acyl-CoA dehydrogenase/oxidase N-terminal" evidence="13">
    <location>
        <begin position="19"/>
        <end position="129"/>
    </location>
</feature>
<feature type="domain" description="Acyl-CoA dehydrogenase/oxidase C-terminal" evidence="11">
    <location>
        <begin position="242"/>
        <end position="390"/>
    </location>
</feature>
<dbReference type="InterPro" id="IPR006089">
    <property type="entry name" value="Acyl-CoA_DH_CS"/>
</dbReference>
<protein>
    <recommendedName>
        <fullName evidence="8">Acyl-[acyl-carrier-protein] dehydrogenase MbtN</fullName>
    </recommendedName>
    <alternativeName>
        <fullName evidence="9">Mycobactin synthase protein N</fullName>
    </alternativeName>
</protein>
<dbReference type="Pfam" id="PF02770">
    <property type="entry name" value="Acyl-CoA_dh_M"/>
    <property type="match status" value="1"/>
</dbReference>
<dbReference type="EMBL" id="FORF01000001">
    <property type="protein sequence ID" value="SFI32634.1"/>
    <property type="molecule type" value="Genomic_DNA"/>
</dbReference>
<sequence>MSTNPATILDLPKPAWADEEVAMLYDMATRFLEAEIAPRYEEFEKAEIFDRESWKKAGENGLLCASIPEEYGGSGGTFAHESAIIEAISHVGVDGFGIALHNSIVAPYILHYGSEEQKKKWLPKMATGELIGAIAMTEPGAGSDLQGVKTRAEKDGNHYRISGSKTFITNGQLANLIIVVTKTDPSAGAKGTSLIVVETDEVEGFERGRNLDKVGLKSNDTSELFFNDVRVPTSNLLGSEEGQGFIQLMQQLPQERLQIGTTAIAACEKALALTIDYVKERKAFGKSILEFQNTQFKLAELKTEATIGRVFYNDCVARHINGGLDPVTASMAKYWLSDLQGKIMDECLQLHGGYGYMNEYPIARMWRDARVQRIYGGTNEIMKLLIARSL</sequence>
<dbReference type="Gene3D" id="1.10.540.10">
    <property type="entry name" value="Acyl-CoA dehydrogenase/oxidase, N-terminal domain"/>
    <property type="match status" value="1"/>
</dbReference>
<accession>A0A1I3HA91</accession>
<dbReference type="Gene3D" id="1.20.140.10">
    <property type="entry name" value="Butyryl-CoA Dehydrogenase, subunit A, domain 3"/>
    <property type="match status" value="1"/>
</dbReference>
<feature type="domain" description="Acyl-CoA oxidase/dehydrogenase middle" evidence="12">
    <location>
        <begin position="133"/>
        <end position="229"/>
    </location>
</feature>
<dbReference type="InterPro" id="IPR013786">
    <property type="entry name" value="AcylCoA_DH/ox_N"/>
</dbReference>
<evidence type="ECO:0000256" key="6">
    <source>
        <dbReference type="ARBA" id="ARBA00023002"/>
    </source>
</evidence>
<dbReference type="Proteomes" id="UP000242763">
    <property type="component" value="Unassembled WGS sequence"/>
</dbReference>
<evidence type="ECO:0000256" key="10">
    <source>
        <dbReference type="RuleBase" id="RU362125"/>
    </source>
</evidence>
<comment type="function">
    <text evidence="7">Catalyzes the dehydrogenation at the alpha-beta position of ACP-bound acyl chains. This results in the introduction of a double bond in the lipidic chain, which is further transferred to the epsilon-amino group of lysine residue in the mycobactin core by MbtK.</text>
</comment>
<dbReference type="STRING" id="1121003.SAMN03080618_00077"/>
<evidence type="ECO:0000259" key="11">
    <source>
        <dbReference type="Pfam" id="PF00441"/>
    </source>
</evidence>
<dbReference type="InterPro" id="IPR009075">
    <property type="entry name" value="AcylCo_DH/oxidase_C"/>
</dbReference>
<evidence type="ECO:0000256" key="7">
    <source>
        <dbReference type="ARBA" id="ARBA00037085"/>
    </source>
</evidence>
<name>A0A1I3HA91_9HYPH</name>
<evidence type="ECO:0000256" key="4">
    <source>
        <dbReference type="ARBA" id="ARBA00022630"/>
    </source>
</evidence>
<comment type="pathway">
    <text evidence="2">Siderophore biosynthesis; mycobactin biosynthesis.</text>
</comment>
<evidence type="ECO:0000259" key="13">
    <source>
        <dbReference type="Pfam" id="PF02771"/>
    </source>
</evidence>
<organism evidence="14 15">
    <name type="scientific">Aquamicrobium aerolatum DSM 21857</name>
    <dbReference type="NCBI Taxonomy" id="1121003"/>
    <lineage>
        <taxon>Bacteria</taxon>
        <taxon>Pseudomonadati</taxon>
        <taxon>Pseudomonadota</taxon>
        <taxon>Alphaproteobacteria</taxon>
        <taxon>Hyphomicrobiales</taxon>
        <taxon>Phyllobacteriaceae</taxon>
        <taxon>Aerobium</taxon>
    </lineage>
</organism>
<evidence type="ECO:0000313" key="15">
    <source>
        <dbReference type="Proteomes" id="UP000242763"/>
    </source>
</evidence>
<dbReference type="PROSITE" id="PS00073">
    <property type="entry name" value="ACYL_COA_DH_2"/>
    <property type="match status" value="1"/>
</dbReference>
<dbReference type="PANTHER" id="PTHR48083:SF20">
    <property type="entry name" value="LONG-CHAIN SPECIFIC ACYL-COA DEHYDROGENASE, MITOCHONDRIAL"/>
    <property type="match status" value="1"/>
</dbReference>
<keyword evidence="5 10" id="KW-0274">FAD</keyword>
<dbReference type="InterPro" id="IPR037069">
    <property type="entry name" value="AcylCoA_DH/ox_N_sf"/>
</dbReference>
<evidence type="ECO:0000313" key="14">
    <source>
        <dbReference type="EMBL" id="SFI32634.1"/>
    </source>
</evidence>
<dbReference type="SUPFAM" id="SSF56645">
    <property type="entry name" value="Acyl-CoA dehydrogenase NM domain-like"/>
    <property type="match status" value="1"/>
</dbReference>
<dbReference type="SUPFAM" id="SSF47203">
    <property type="entry name" value="Acyl-CoA dehydrogenase C-terminal domain-like"/>
    <property type="match status" value="1"/>
</dbReference>
<dbReference type="PIRSF" id="PIRSF016578">
    <property type="entry name" value="HsaA"/>
    <property type="match status" value="1"/>
</dbReference>
<dbReference type="GO" id="GO:0033539">
    <property type="term" value="P:fatty acid beta-oxidation using acyl-CoA dehydrogenase"/>
    <property type="evidence" value="ECO:0007669"/>
    <property type="project" value="TreeGrafter"/>
</dbReference>